<evidence type="ECO:0000256" key="7">
    <source>
        <dbReference type="RuleBase" id="RU003792"/>
    </source>
</evidence>
<organism evidence="9 10">
    <name type="scientific">Natranaerovirga pectinivora</name>
    <dbReference type="NCBI Taxonomy" id="682400"/>
    <lineage>
        <taxon>Bacteria</taxon>
        <taxon>Bacillati</taxon>
        <taxon>Bacillota</taxon>
        <taxon>Clostridia</taxon>
        <taxon>Lachnospirales</taxon>
        <taxon>Natranaerovirgaceae</taxon>
        <taxon>Natranaerovirga</taxon>
    </lineage>
</organism>
<dbReference type="InterPro" id="IPR020103">
    <property type="entry name" value="PsdUridine_synth_cat_dom_sf"/>
</dbReference>
<evidence type="ECO:0000256" key="6">
    <source>
        <dbReference type="PIRSR" id="PIRSR001430-2"/>
    </source>
</evidence>
<evidence type="ECO:0000313" key="9">
    <source>
        <dbReference type="EMBL" id="TCT14099.1"/>
    </source>
</evidence>
<dbReference type="Gene3D" id="3.30.70.580">
    <property type="entry name" value="Pseudouridine synthase I, catalytic domain, N-terminal subdomain"/>
    <property type="match status" value="1"/>
</dbReference>
<comment type="similarity">
    <text evidence="1 4 7">Belongs to the tRNA pseudouridine synthase TruA family.</text>
</comment>
<dbReference type="FunFam" id="3.30.70.580:FF:000001">
    <property type="entry name" value="tRNA pseudouridine synthase A"/>
    <property type="match status" value="1"/>
</dbReference>
<dbReference type="EC" id="5.4.99.12" evidence="4"/>
<reference evidence="9 10" key="1">
    <citation type="submission" date="2019-03" db="EMBL/GenBank/DDBJ databases">
        <title>Genomic Encyclopedia of Type Strains, Phase IV (KMG-IV): sequencing the most valuable type-strain genomes for metagenomic binning, comparative biology and taxonomic classification.</title>
        <authorList>
            <person name="Goeker M."/>
        </authorList>
    </citation>
    <scope>NUCLEOTIDE SEQUENCE [LARGE SCALE GENOMIC DNA]</scope>
    <source>
        <strain evidence="9 10">DSM 24629</strain>
    </source>
</reference>
<keyword evidence="2 4" id="KW-0819">tRNA processing</keyword>
<dbReference type="AlphaFoldDB" id="A0A4R3MJG0"/>
<comment type="subunit">
    <text evidence="4">Homodimer.</text>
</comment>
<proteinExistence type="inferred from homology"/>
<dbReference type="RefSeq" id="WP_132253079.1">
    <property type="nucleotide sequence ID" value="NZ_SMAL01000007.1"/>
</dbReference>
<dbReference type="Gene3D" id="3.30.70.660">
    <property type="entry name" value="Pseudouridine synthase I, catalytic domain, C-terminal subdomain"/>
    <property type="match status" value="1"/>
</dbReference>
<dbReference type="CDD" id="cd02570">
    <property type="entry name" value="PseudoU_synth_EcTruA"/>
    <property type="match status" value="1"/>
</dbReference>
<dbReference type="InterPro" id="IPR020094">
    <property type="entry name" value="TruA/RsuA/RluB/E/F_N"/>
</dbReference>
<evidence type="ECO:0000256" key="4">
    <source>
        <dbReference type="HAMAP-Rule" id="MF_00171"/>
    </source>
</evidence>
<comment type="catalytic activity">
    <reaction evidence="4 7">
        <text>uridine(38/39/40) in tRNA = pseudouridine(38/39/40) in tRNA</text>
        <dbReference type="Rhea" id="RHEA:22376"/>
        <dbReference type="Rhea" id="RHEA-COMP:10085"/>
        <dbReference type="Rhea" id="RHEA-COMP:10087"/>
        <dbReference type="ChEBI" id="CHEBI:65314"/>
        <dbReference type="ChEBI" id="CHEBI:65315"/>
        <dbReference type="EC" id="5.4.99.12"/>
    </reaction>
</comment>
<dbReference type="InterPro" id="IPR020097">
    <property type="entry name" value="PsdUridine_synth_TruA_a/b_dom"/>
</dbReference>
<protein>
    <recommendedName>
        <fullName evidence="4">tRNA pseudouridine synthase A</fullName>
        <ecNumber evidence="4">5.4.99.12</ecNumber>
    </recommendedName>
    <alternativeName>
        <fullName evidence="4">tRNA pseudouridine(38-40) synthase</fullName>
    </alternativeName>
    <alternativeName>
        <fullName evidence="4">tRNA pseudouridylate synthase I</fullName>
    </alternativeName>
    <alternativeName>
        <fullName evidence="4">tRNA-uridine isomerase I</fullName>
    </alternativeName>
</protein>
<sequence>MKRIKLIIAYDGTNYCGWQIQNNAITIQEKIEEACRKLFSQEIKLIGASRTDTGVHAMGQVAVFDVDTTIPCDKIAYALNARLPEDIVIQKSEEVPLEFHPRYDAIKKTYNYLILNQEFILPQHRHYATFISKKLDLGEMKKATKLFIGKKDFNAFCSAHSSVKSTVRTVYDLEVKKEDSFIKIVITGNGFLYNMVRIIAGTLIDIGLHRITIEDLNRIIESKDRANASATAPAKGLTLEKIYYGEEKI</sequence>
<dbReference type="PANTHER" id="PTHR11142:SF0">
    <property type="entry name" value="TRNA PSEUDOURIDINE SYNTHASE-LIKE 1"/>
    <property type="match status" value="1"/>
</dbReference>
<evidence type="ECO:0000313" key="10">
    <source>
        <dbReference type="Proteomes" id="UP000294902"/>
    </source>
</evidence>
<accession>A0A4R3MJG0</accession>
<evidence type="ECO:0000256" key="2">
    <source>
        <dbReference type="ARBA" id="ARBA00022694"/>
    </source>
</evidence>
<dbReference type="GO" id="GO:0031119">
    <property type="term" value="P:tRNA pseudouridine synthesis"/>
    <property type="evidence" value="ECO:0007669"/>
    <property type="project" value="UniProtKB-UniRule"/>
</dbReference>
<keyword evidence="3 4" id="KW-0413">Isomerase</keyword>
<dbReference type="NCBIfam" id="TIGR00071">
    <property type="entry name" value="hisT_truA"/>
    <property type="match status" value="1"/>
</dbReference>
<comment type="caution">
    <text evidence="4">Lacks conserved residue(s) required for the propagation of feature annotation.</text>
</comment>
<feature type="binding site" evidence="4 6">
    <location>
        <position position="110"/>
    </location>
    <ligand>
        <name>substrate</name>
    </ligand>
</feature>
<evidence type="ECO:0000256" key="3">
    <source>
        <dbReference type="ARBA" id="ARBA00023235"/>
    </source>
</evidence>
<dbReference type="SUPFAM" id="SSF55120">
    <property type="entry name" value="Pseudouridine synthase"/>
    <property type="match status" value="1"/>
</dbReference>
<dbReference type="EMBL" id="SMAL01000007">
    <property type="protein sequence ID" value="TCT14099.1"/>
    <property type="molecule type" value="Genomic_DNA"/>
</dbReference>
<keyword evidence="10" id="KW-1185">Reference proteome</keyword>
<dbReference type="GO" id="GO:0160147">
    <property type="term" value="F:tRNA pseudouridine(38-40) synthase activity"/>
    <property type="evidence" value="ECO:0007669"/>
    <property type="project" value="UniProtKB-EC"/>
</dbReference>
<comment type="function">
    <text evidence="4">Formation of pseudouridine at positions 38, 39 and 40 in the anticodon stem and loop of transfer RNAs.</text>
</comment>
<dbReference type="Pfam" id="PF01416">
    <property type="entry name" value="PseudoU_synth_1"/>
    <property type="match status" value="2"/>
</dbReference>
<dbReference type="HAMAP" id="MF_00171">
    <property type="entry name" value="TruA"/>
    <property type="match status" value="1"/>
</dbReference>
<name>A0A4R3MJG0_9FIRM</name>
<dbReference type="Proteomes" id="UP000294902">
    <property type="component" value="Unassembled WGS sequence"/>
</dbReference>
<dbReference type="OrthoDB" id="9811823at2"/>
<feature type="domain" description="Pseudouridine synthase I TruA alpha/beta" evidence="8">
    <location>
        <begin position="143"/>
        <end position="244"/>
    </location>
</feature>
<comment type="caution">
    <text evidence="9">The sequence shown here is derived from an EMBL/GenBank/DDBJ whole genome shotgun (WGS) entry which is preliminary data.</text>
</comment>
<evidence type="ECO:0000256" key="1">
    <source>
        <dbReference type="ARBA" id="ARBA00009375"/>
    </source>
</evidence>
<feature type="domain" description="Pseudouridine synthase I TruA alpha/beta" evidence="8">
    <location>
        <begin position="7"/>
        <end position="104"/>
    </location>
</feature>
<dbReference type="GO" id="GO:0003723">
    <property type="term" value="F:RNA binding"/>
    <property type="evidence" value="ECO:0007669"/>
    <property type="project" value="InterPro"/>
</dbReference>
<feature type="active site" description="Nucleophile" evidence="4 5">
    <location>
        <position position="52"/>
    </location>
</feature>
<evidence type="ECO:0000256" key="5">
    <source>
        <dbReference type="PIRSR" id="PIRSR001430-1"/>
    </source>
</evidence>
<dbReference type="PIRSF" id="PIRSF001430">
    <property type="entry name" value="tRNA_psdUrid_synth"/>
    <property type="match status" value="1"/>
</dbReference>
<dbReference type="PANTHER" id="PTHR11142">
    <property type="entry name" value="PSEUDOURIDYLATE SYNTHASE"/>
    <property type="match status" value="1"/>
</dbReference>
<dbReference type="InterPro" id="IPR001406">
    <property type="entry name" value="PsdUridine_synth_TruA"/>
</dbReference>
<gene>
    <name evidence="4" type="primary">truA</name>
    <name evidence="9" type="ORF">EDC18_107168</name>
</gene>
<evidence type="ECO:0000259" key="8">
    <source>
        <dbReference type="Pfam" id="PF01416"/>
    </source>
</evidence>
<dbReference type="InterPro" id="IPR020095">
    <property type="entry name" value="PsdUridine_synth_TruA_C"/>
</dbReference>